<dbReference type="Gene3D" id="3.40.50.2300">
    <property type="match status" value="2"/>
</dbReference>
<keyword evidence="1" id="KW-0805">Transcription regulation</keyword>
<dbReference type="Pfam" id="PF14100">
    <property type="entry name" value="DUF6807"/>
    <property type="match status" value="1"/>
</dbReference>
<sequence>MAGPRSTNIDDVARLAGVSASTVSRVMNGNPAVKPETIKRVMDAAERLDYVPSNTARSLSLGSTRTVAFLMPDLSNPMFQLVLRGASRAAADAGYRILVSDTVEDVDAEAGLAIELRRRCDALILCSPRMSSRDLRRVLSVTEPVVLINRAEDAGGAPAVTVDYAEGSRALMRRLMRQGHRAFVYLSGPPHSRTNQQRELALRSLAREHDGVTLTTIQAGPTIEDGYAASGAVLASGATAAICYNDVIAIGLLGRLNEVGVTVPEDISVAGYDDIPFARYVTPSLTTVSTPKGDLGRHAWEAVERMLAGDTELGTLTFAPRLVERGSTGPAPRDRITVAPDTAPSVFAWHRDDDDLDVELTAGRDLLARYERRPVMPDVYAPRPYLHPLYTLAGRAITDANNAPHRHQHGVSVVFDSVNGTNYWGGRTYLTGSGRRCCPTTAPRRAGA</sequence>
<dbReference type="KEGG" id="prv:G7070_14130"/>
<dbReference type="PRINTS" id="PR00036">
    <property type="entry name" value="HTHLACI"/>
</dbReference>
<dbReference type="Proteomes" id="UP000501058">
    <property type="component" value="Chromosome"/>
</dbReference>
<dbReference type="SUPFAM" id="SSF53822">
    <property type="entry name" value="Periplasmic binding protein-like I"/>
    <property type="match status" value="1"/>
</dbReference>
<dbReference type="SMART" id="SM00354">
    <property type="entry name" value="HTH_LACI"/>
    <property type="match status" value="1"/>
</dbReference>
<dbReference type="PANTHER" id="PTHR30146">
    <property type="entry name" value="LACI-RELATED TRANSCRIPTIONAL REPRESSOR"/>
    <property type="match status" value="1"/>
</dbReference>
<protein>
    <submittedName>
        <fullName evidence="5">Substrate-binding domain-containing protein</fullName>
    </submittedName>
</protein>
<evidence type="ECO:0000256" key="2">
    <source>
        <dbReference type="ARBA" id="ARBA00023125"/>
    </source>
</evidence>
<dbReference type="InterPro" id="IPR000843">
    <property type="entry name" value="HTH_LacI"/>
</dbReference>
<dbReference type="Pfam" id="PF00356">
    <property type="entry name" value="LacI"/>
    <property type="match status" value="1"/>
</dbReference>
<organism evidence="5 6">
    <name type="scientific">Propioniciclava coleopterorum</name>
    <dbReference type="NCBI Taxonomy" id="2714937"/>
    <lineage>
        <taxon>Bacteria</taxon>
        <taxon>Bacillati</taxon>
        <taxon>Actinomycetota</taxon>
        <taxon>Actinomycetes</taxon>
        <taxon>Propionibacteriales</taxon>
        <taxon>Propionibacteriaceae</taxon>
        <taxon>Propioniciclava</taxon>
    </lineage>
</organism>
<evidence type="ECO:0000259" key="4">
    <source>
        <dbReference type="PROSITE" id="PS50932"/>
    </source>
</evidence>
<keyword evidence="6" id="KW-1185">Reference proteome</keyword>
<dbReference type="InterPro" id="IPR046335">
    <property type="entry name" value="LacI/GalR-like_sensor"/>
</dbReference>
<dbReference type="PROSITE" id="PS50932">
    <property type="entry name" value="HTH_LACI_2"/>
    <property type="match status" value="1"/>
</dbReference>
<dbReference type="AlphaFoldDB" id="A0A6G7Y900"/>
<dbReference type="RefSeq" id="WP_166234260.1">
    <property type="nucleotide sequence ID" value="NZ_CP049865.1"/>
</dbReference>
<keyword evidence="3" id="KW-0804">Transcription</keyword>
<dbReference type="PROSITE" id="PS00356">
    <property type="entry name" value="HTH_LACI_1"/>
    <property type="match status" value="1"/>
</dbReference>
<dbReference type="PANTHER" id="PTHR30146:SF109">
    <property type="entry name" value="HTH-TYPE TRANSCRIPTIONAL REGULATOR GALS"/>
    <property type="match status" value="1"/>
</dbReference>
<accession>A0A6G7Y900</accession>
<dbReference type="CDD" id="cd01392">
    <property type="entry name" value="HTH_LacI"/>
    <property type="match status" value="1"/>
</dbReference>
<dbReference type="GO" id="GO:0003700">
    <property type="term" value="F:DNA-binding transcription factor activity"/>
    <property type="evidence" value="ECO:0007669"/>
    <property type="project" value="TreeGrafter"/>
</dbReference>
<dbReference type="InterPro" id="IPR029475">
    <property type="entry name" value="DUF6807"/>
</dbReference>
<proteinExistence type="predicted"/>
<evidence type="ECO:0000256" key="1">
    <source>
        <dbReference type="ARBA" id="ARBA00023015"/>
    </source>
</evidence>
<evidence type="ECO:0000313" key="5">
    <source>
        <dbReference type="EMBL" id="QIK73189.1"/>
    </source>
</evidence>
<reference evidence="5 6" key="1">
    <citation type="submission" date="2020-03" db="EMBL/GenBank/DDBJ databases">
        <title>Propioniciclava sp. nov., isolated from Hydrophilus acuminatus.</title>
        <authorList>
            <person name="Hyun D.-W."/>
            <person name="Bae J.-W."/>
        </authorList>
    </citation>
    <scope>NUCLEOTIDE SEQUENCE [LARGE SCALE GENOMIC DNA]</scope>
    <source>
        <strain evidence="5 6">HDW11</strain>
    </source>
</reference>
<dbReference type="EMBL" id="CP049865">
    <property type="protein sequence ID" value="QIK73189.1"/>
    <property type="molecule type" value="Genomic_DNA"/>
</dbReference>
<gene>
    <name evidence="5" type="ORF">G7070_14130</name>
</gene>
<name>A0A6G7Y900_9ACTN</name>
<dbReference type="Gene3D" id="1.10.260.40">
    <property type="entry name" value="lambda repressor-like DNA-binding domains"/>
    <property type="match status" value="1"/>
</dbReference>
<dbReference type="SUPFAM" id="SSF47413">
    <property type="entry name" value="lambda repressor-like DNA-binding domains"/>
    <property type="match status" value="1"/>
</dbReference>
<dbReference type="Pfam" id="PF13377">
    <property type="entry name" value="Peripla_BP_3"/>
    <property type="match status" value="1"/>
</dbReference>
<evidence type="ECO:0000313" key="6">
    <source>
        <dbReference type="Proteomes" id="UP000501058"/>
    </source>
</evidence>
<evidence type="ECO:0000256" key="3">
    <source>
        <dbReference type="ARBA" id="ARBA00023163"/>
    </source>
</evidence>
<dbReference type="InterPro" id="IPR028082">
    <property type="entry name" value="Peripla_BP_I"/>
</dbReference>
<keyword evidence="2" id="KW-0238">DNA-binding</keyword>
<feature type="domain" description="HTH lacI-type" evidence="4">
    <location>
        <begin position="7"/>
        <end position="61"/>
    </location>
</feature>
<dbReference type="GO" id="GO:0000976">
    <property type="term" value="F:transcription cis-regulatory region binding"/>
    <property type="evidence" value="ECO:0007669"/>
    <property type="project" value="TreeGrafter"/>
</dbReference>
<dbReference type="InterPro" id="IPR010982">
    <property type="entry name" value="Lambda_DNA-bd_dom_sf"/>
</dbReference>
<dbReference type="CDD" id="cd06267">
    <property type="entry name" value="PBP1_LacI_sugar_binding-like"/>
    <property type="match status" value="1"/>
</dbReference>